<dbReference type="InterPro" id="IPR011010">
    <property type="entry name" value="DNA_brk_join_enz"/>
</dbReference>
<reference evidence="3 4" key="1">
    <citation type="submission" date="2016-10" db="EMBL/GenBank/DDBJ databases">
        <authorList>
            <person name="Varghese N."/>
            <person name="Submissions S."/>
        </authorList>
    </citation>
    <scope>NUCLEOTIDE SEQUENCE [LARGE SCALE GENOMIC DNA]</scope>
    <source>
        <strain evidence="3 4">CGMCC 1.8499</strain>
    </source>
</reference>
<dbReference type="EMBL" id="FPAZ01000041">
    <property type="protein sequence ID" value="SFU03519.1"/>
    <property type="molecule type" value="Genomic_DNA"/>
</dbReference>
<evidence type="ECO:0000313" key="3">
    <source>
        <dbReference type="EMBL" id="SFU03519.1"/>
    </source>
</evidence>
<dbReference type="Gene3D" id="1.10.443.10">
    <property type="entry name" value="Intergrase catalytic core"/>
    <property type="match status" value="1"/>
</dbReference>
<dbReference type="PROSITE" id="PS51898">
    <property type="entry name" value="TYR_RECOMBINASE"/>
    <property type="match status" value="1"/>
</dbReference>
<feature type="domain" description="Tyr recombinase" evidence="2">
    <location>
        <begin position="113"/>
        <end position="297"/>
    </location>
</feature>
<dbReference type="RefSeq" id="WP_074989892.1">
    <property type="nucleotide sequence ID" value="NZ_FPAZ01000041.1"/>
</dbReference>
<keyword evidence="4" id="KW-1185">Reference proteome</keyword>
<protein>
    <submittedName>
        <fullName evidence="3">Phage integrase family protein</fullName>
    </submittedName>
</protein>
<keyword evidence="1" id="KW-0233">DNA recombination</keyword>
<dbReference type="Proteomes" id="UP000183805">
    <property type="component" value="Unassembled WGS sequence"/>
</dbReference>
<name>A0ABY1GSD9_9GAMM</name>
<evidence type="ECO:0000259" key="2">
    <source>
        <dbReference type="PROSITE" id="PS51898"/>
    </source>
</evidence>
<dbReference type="InterPro" id="IPR002104">
    <property type="entry name" value="Integrase_catalytic"/>
</dbReference>
<proteinExistence type="predicted"/>
<dbReference type="SUPFAM" id="SSF56349">
    <property type="entry name" value="DNA breaking-rejoining enzymes"/>
    <property type="match status" value="1"/>
</dbReference>
<organism evidence="3 4">
    <name type="scientific">Pseudoalteromonas lipolytica</name>
    <dbReference type="NCBI Taxonomy" id="570156"/>
    <lineage>
        <taxon>Bacteria</taxon>
        <taxon>Pseudomonadati</taxon>
        <taxon>Pseudomonadota</taxon>
        <taxon>Gammaproteobacteria</taxon>
        <taxon>Alteromonadales</taxon>
        <taxon>Pseudoalteromonadaceae</taxon>
        <taxon>Pseudoalteromonas</taxon>
    </lineage>
</organism>
<gene>
    <name evidence="3" type="ORF">SAMN04487854_1413</name>
</gene>
<accession>A0ABY1GSD9</accession>
<evidence type="ECO:0000256" key="1">
    <source>
        <dbReference type="ARBA" id="ARBA00023172"/>
    </source>
</evidence>
<evidence type="ECO:0000313" key="4">
    <source>
        <dbReference type="Proteomes" id="UP000183805"/>
    </source>
</evidence>
<sequence length="297" mass="33530">MARFATKSPEQQAHSVEKALQKSDAIDSVRTLLNYTERLEQVAKNMPEFGIQGEIRDLTPETAIQYLEARGQDIGQKTLDMERQAIQSMLTHVTGKLEQGERLPVIKSEHEQALSSRAYTAEQVKLIAESQTDKHALSTQLAYAAGLRAHELHTLSRVSEKQASERPVLDSKFQGREGVIYTVTGKGGLTREVLIPNKLADKLEERRLDVPQQTTDRGVHYEQKYEIGAGQKWSNSYTQASNRALSWSEGAHGLRHSYAQERMNELQNSGFTRDIALETVSQELGHFRPEITEVYLR</sequence>
<comment type="caution">
    <text evidence="3">The sequence shown here is derived from an EMBL/GenBank/DDBJ whole genome shotgun (WGS) entry which is preliminary data.</text>
</comment>
<dbReference type="InterPro" id="IPR013762">
    <property type="entry name" value="Integrase-like_cat_sf"/>
</dbReference>